<evidence type="ECO:0000256" key="1">
    <source>
        <dbReference type="ARBA" id="ARBA00022729"/>
    </source>
</evidence>
<accession>A0ABW6WQ87</accession>
<dbReference type="Proteomes" id="UP001602245">
    <property type="component" value="Unassembled WGS sequence"/>
</dbReference>
<dbReference type="PANTHER" id="PTHR22953">
    <property type="entry name" value="ACID PHOSPHATASE RELATED"/>
    <property type="match status" value="1"/>
</dbReference>
<sequence length="666" mass="71641">MTIVTNSLHNRPVTVDEFAEWNTRELARQSVSRRSMLKAAVAGAGGLAVGQFALAHAAFAAGGGTAGSAGVVVSGRHLSFVPAPDGTLRKAMAVTAQLVSKTGSLPKNLRAYVEVGTSPGHYGARYEADIQHLYGQYAIPGGPVSSQFYLKATITGLRDSSLYHYRVRLSDGTVSGDAHFTTAPDTVLRHGYDLRPPKPFTFTAFADVGTNTSPTDPKWAWGQDPASVTANGGTWPAGVFDDNYYAATDPVAGTNGTDPRPAVTQTNLMATQNPVFTLLAGDICYADPDGSGLPADDSAIPGTPVGKNRYNPFVWDVFLNQIEPQAAFTPWMFATGNHDMEPLYGDTSFLGDSPNHGYGGHAKRLDLPGNGPRTCPSVYRFVYGNVAVISVDANDLSYEIQTNTGYSGGAQLRWLEDTLKEWRHGGLSDTVDFVVAFFHHCAYSTTNNHASDGGLRDKLDPLFSKYQVDLVVQGHNHLLERTDPIRYGRRTRPAPDGSTIRPADDGVTYICVGSGGRPRYPFRPAPSDSAPAPAGVTPTGPQLLPEGQRYRGYQAPGGANTTENNTENIVNSYVWSKDGTAINSSGYPSGTKVPEVVDWSQVRYDDYAFIAVDVVPARRGHRTTFTVRTLADALPGTGKPYSEIDRITFERTAGRSNIRKLDTPGH</sequence>
<evidence type="ECO:0000256" key="2">
    <source>
        <dbReference type="SAM" id="MobiDB-lite"/>
    </source>
</evidence>
<feature type="compositionally biased region" description="Low complexity" evidence="2">
    <location>
        <begin position="525"/>
        <end position="541"/>
    </location>
</feature>
<name>A0ABW6WQ87_9ACTN</name>
<dbReference type="EC" id="3.1.-.-" evidence="4"/>
<keyword evidence="5" id="KW-1185">Reference proteome</keyword>
<dbReference type="Pfam" id="PF00149">
    <property type="entry name" value="Metallophos"/>
    <property type="match status" value="1"/>
</dbReference>
<dbReference type="EMBL" id="JBIAZU010000006">
    <property type="protein sequence ID" value="MFF5294376.1"/>
    <property type="molecule type" value="Genomic_DNA"/>
</dbReference>
<proteinExistence type="predicted"/>
<keyword evidence="4" id="KW-0378">Hydrolase</keyword>
<organism evidence="4 5">
    <name type="scientific">Paractinoplanes globisporus</name>
    <dbReference type="NCBI Taxonomy" id="113565"/>
    <lineage>
        <taxon>Bacteria</taxon>
        <taxon>Bacillati</taxon>
        <taxon>Actinomycetota</taxon>
        <taxon>Actinomycetes</taxon>
        <taxon>Micromonosporales</taxon>
        <taxon>Micromonosporaceae</taxon>
        <taxon>Paractinoplanes</taxon>
    </lineage>
</organism>
<comment type="caution">
    <text evidence="4">The sequence shown here is derived from an EMBL/GenBank/DDBJ whole genome shotgun (WGS) entry which is preliminary data.</text>
</comment>
<evidence type="ECO:0000313" key="5">
    <source>
        <dbReference type="Proteomes" id="UP001602245"/>
    </source>
</evidence>
<dbReference type="SUPFAM" id="SSF56300">
    <property type="entry name" value="Metallo-dependent phosphatases"/>
    <property type="match status" value="1"/>
</dbReference>
<evidence type="ECO:0000259" key="3">
    <source>
        <dbReference type="Pfam" id="PF00149"/>
    </source>
</evidence>
<dbReference type="SUPFAM" id="SSF49363">
    <property type="entry name" value="Purple acid phosphatase, N-terminal domain"/>
    <property type="match status" value="1"/>
</dbReference>
<dbReference type="PROSITE" id="PS51318">
    <property type="entry name" value="TAT"/>
    <property type="match status" value="1"/>
</dbReference>
<keyword evidence="1" id="KW-0732">Signal</keyword>
<dbReference type="InterPro" id="IPR006311">
    <property type="entry name" value="TAT_signal"/>
</dbReference>
<dbReference type="InterPro" id="IPR039331">
    <property type="entry name" value="PAPs-like"/>
</dbReference>
<dbReference type="InterPro" id="IPR008963">
    <property type="entry name" value="Purple_acid_Pase-like_N"/>
</dbReference>
<dbReference type="InterPro" id="IPR029052">
    <property type="entry name" value="Metallo-depent_PP-like"/>
</dbReference>
<dbReference type="RefSeq" id="WP_157296597.1">
    <property type="nucleotide sequence ID" value="NZ_JBIAZU010000006.1"/>
</dbReference>
<dbReference type="PANTHER" id="PTHR22953:SF153">
    <property type="entry name" value="PURPLE ACID PHOSPHATASE"/>
    <property type="match status" value="1"/>
</dbReference>
<evidence type="ECO:0000313" key="4">
    <source>
        <dbReference type="EMBL" id="MFF5294376.1"/>
    </source>
</evidence>
<feature type="domain" description="Calcineurin-like phosphoesterase" evidence="3">
    <location>
        <begin position="272"/>
        <end position="477"/>
    </location>
</feature>
<dbReference type="GO" id="GO:0016787">
    <property type="term" value="F:hydrolase activity"/>
    <property type="evidence" value="ECO:0007669"/>
    <property type="project" value="UniProtKB-KW"/>
</dbReference>
<dbReference type="InterPro" id="IPR004843">
    <property type="entry name" value="Calcineurin-like_PHP"/>
</dbReference>
<feature type="region of interest" description="Disordered" evidence="2">
    <location>
        <begin position="524"/>
        <end position="545"/>
    </location>
</feature>
<protein>
    <submittedName>
        <fullName evidence="4">Purple acid phosphatase family protein</fullName>
        <ecNumber evidence="4">3.1.-.-</ecNumber>
    </submittedName>
</protein>
<reference evidence="4 5" key="1">
    <citation type="submission" date="2024-10" db="EMBL/GenBank/DDBJ databases">
        <title>The Natural Products Discovery Center: Release of the First 8490 Sequenced Strains for Exploring Actinobacteria Biosynthetic Diversity.</title>
        <authorList>
            <person name="Kalkreuter E."/>
            <person name="Kautsar S.A."/>
            <person name="Yang D."/>
            <person name="Bader C.D."/>
            <person name="Teijaro C.N."/>
            <person name="Fluegel L."/>
            <person name="Davis C.M."/>
            <person name="Simpson J.R."/>
            <person name="Lauterbach L."/>
            <person name="Steele A.D."/>
            <person name="Gui C."/>
            <person name="Meng S."/>
            <person name="Li G."/>
            <person name="Viehrig K."/>
            <person name="Ye F."/>
            <person name="Su P."/>
            <person name="Kiefer A.F."/>
            <person name="Nichols A."/>
            <person name="Cepeda A.J."/>
            <person name="Yan W."/>
            <person name="Fan B."/>
            <person name="Jiang Y."/>
            <person name="Adhikari A."/>
            <person name="Zheng C.-J."/>
            <person name="Schuster L."/>
            <person name="Cowan T.M."/>
            <person name="Smanski M.J."/>
            <person name="Chevrette M.G."/>
            <person name="De Carvalho L.P.S."/>
            <person name="Shen B."/>
        </authorList>
    </citation>
    <scope>NUCLEOTIDE SEQUENCE [LARGE SCALE GENOMIC DNA]</scope>
    <source>
        <strain evidence="4 5">NPDC000087</strain>
    </source>
</reference>
<gene>
    <name evidence="4" type="ORF">ACFY35_33480</name>
</gene>
<dbReference type="Gene3D" id="3.60.21.10">
    <property type="match status" value="1"/>
</dbReference>